<evidence type="ECO:0000256" key="1">
    <source>
        <dbReference type="SAM" id="MobiDB-lite"/>
    </source>
</evidence>
<feature type="compositionally biased region" description="Gly residues" evidence="1">
    <location>
        <begin position="191"/>
        <end position="204"/>
    </location>
</feature>
<keyword evidence="3" id="KW-1185">Reference proteome</keyword>
<reference evidence="2" key="1">
    <citation type="submission" date="2020-03" db="EMBL/GenBank/DDBJ databases">
        <authorList>
            <person name="Weist P."/>
        </authorList>
    </citation>
    <scope>NUCLEOTIDE SEQUENCE</scope>
</reference>
<organism evidence="2 3">
    <name type="scientific">Pleuronectes platessa</name>
    <name type="common">European plaice</name>
    <dbReference type="NCBI Taxonomy" id="8262"/>
    <lineage>
        <taxon>Eukaryota</taxon>
        <taxon>Metazoa</taxon>
        <taxon>Chordata</taxon>
        <taxon>Craniata</taxon>
        <taxon>Vertebrata</taxon>
        <taxon>Euteleostomi</taxon>
        <taxon>Actinopterygii</taxon>
        <taxon>Neopterygii</taxon>
        <taxon>Teleostei</taxon>
        <taxon>Neoteleostei</taxon>
        <taxon>Acanthomorphata</taxon>
        <taxon>Carangaria</taxon>
        <taxon>Pleuronectiformes</taxon>
        <taxon>Pleuronectoidei</taxon>
        <taxon>Pleuronectidae</taxon>
        <taxon>Pleuronectes</taxon>
    </lineage>
</organism>
<evidence type="ECO:0000313" key="3">
    <source>
        <dbReference type="Proteomes" id="UP001153269"/>
    </source>
</evidence>
<accession>A0A9N7U7C9</accession>
<comment type="caution">
    <text evidence="2">The sequence shown here is derived from an EMBL/GenBank/DDBJ whole genome shotgun (WGS) entry which is preliminary data.</text>
</comment>
<sequence>MCRCARDDGLARPISTDGWLQFPYLTENPGLSEELGPESVISHSDLSGNASSAALWMATTLQSGSHFSVTSCCWSMTDGPLTSSNHGLTRAACRLWSIMAVGKLFEVGDGFFTQIGDSASDYHVFDGLGITENGIMSSCMSAGECTEFTRVKVERRRGRGASRRFLLSWVKWRVDLSPLKCAWSGGVGERAGGEGGKYGSGGSRGSTAPPQRLQEETNESRRNSVNSLNEMEPSVCVSVSPATVCVSMLMHAPSAVLRVAEGRQQRGDRHSSSHLPQLFFFFFSPPPPPYQHAAGILLGRE</sequence>
<dbReference type="EMBL" id="CADEAL010000828">
    <property type="protein sequence ID" value="CAB1425725.1"/>
    <property type="molecule type" value="Genomic_DNA"/>
</dbReference>
<name>A0A9N7U7C9_PLEPL</name>
<gene>
    <name evidence="2" type="ORF">PLEPLA_LOCUS13658</name>
</gene>
<feature type="compositionally biased region" description="Basic and acidic residues" evidence="1">
    <location>
        <begin position="213"/>
        <end position="222"/>
    </location>
</feature>
<dbReference type="Proteomes" id="UP001153269">
    <property type="component" value="Unassembled WGS sequence"/>
</dbReference>
<proteinExistence type="predicted"/>
<evidence type="ECO:0000313" key="2">
    <source>
        <dbReference type="EMBL" id="CAB1425725.1"/>
    </source>
</evidence>
<protein>
    <submittedName>
        <fullName evidence="2">Uncharacterized protein</fullName>
    </submittedName>
</protein>
<feature type="region of interest" description="Disordered" evidence="1">
    <location>
        <begin position="191"/>
        <end position="227"/>
    </location>
</feature>
<dbReference type="AlphaFoldDB" id="A0A9N7U7C9"/>